<dbReference type="InterPro" id="IPR000073">
    <property type="entry name" value="AB_hydrolase_1"/>
</dbReference>
<reference evidence="2 3" key="1">
    <citation type="submission" date="2018-11" db="EMBL/GenBank/DDBJ databases">
        <title>Genomes From Bacteria Associated with the Canine Oral Cavity: a Test Case for Automated Genome-Based Taxonomic Assignment.</title>
        <authorList>
            <person name="Coil D.A."/>
            <person name="Jospin G."/>
            <person name="Darling A.E."/>
            <person name="Wallis C."/>
            <person name="Davis I.J."/>
            <person name="Harris S."/>
            <person name="Eisen J.A."/>
            <person name="Holcombe L.J."/>
            <person name="O'Flynn C."/>
        </authorList>
    </citation>
    <scope>NUCLEOTIDE SEQUENCE [LARGE SCALE GENOMIC DNA]</scope>
    <source>
        <strain evidence="2 3">OH887_COT-365</strain>
    </source>
</reference>
<comment type="caution">
    <text evidence="2">The sequence shown here is derived from an EMBL/GenBank/DDBJ whole genome shotgun (WGS) entry which is preliminary data.</text>
</comment>
<dbReference type="GO" id="GO:0016787">
    <property type="term" value="F:hydrolase activity"/>
    <property type="evidence" value="ECO:0007669"/>
    <property type="project" value="UniProtKB-KW"/>
</dbReference>
<evidence type="ECO:0000313" key="2">
    <source>
        <dbReference type="EMBL" id="RRD05145.1"/>
    </source>
</evidence>
<feature type="domain" description="AB hydrolase-1" evidence="1">
    <location>
        <begin position="19"/>
        <end position="240"/>
    </location>
</feature>
<evidence type="ECO:0000259" key="1">
    <source>
        <dbReference type="Pfam" id="PF12697"/>
    </source>
</evidence>
<dbReference type="AlphaFoldDB" id="A0A3P1T7I5"/>
<gene>
    <name evidence="2" type="ORF">EII34_07310</name>
</gene>
<dbReference type="InterPro" id="IPR050266">
    <property type="entry name" value="AB_hydrolase_sf"/>
</dbReference>
<dbReference type="Gene3D" id="3.40.50.1820">
    <property type="entry name" value="alpha/beta hydrolase"/>
    <property type="match status" value="1"/>
</dbReference>
<dbReference type="Pfam" id="PF12697">
    <property type="entry name" value="Abhydrolase_6"/>
    <property type="match status" value="1"/>
</dbReference>
<dbReference type="InterPro" id="IPR029058">
    <property type="entry name" value="AB_hydrolase_fold"/>
</dbReference>
<keyword evidence="2" id="KW-0378">Hydrolase</keyword>
<dbReference type="RefSeq" id="WP_124844442.1">
    <property type="nucleotide sequence ID" value="NZ_JAUNKP010000006.1"/>
</dbReference>
<dbReference type="SUPFAM" id="SSF53474">
    <property type="entry name" value="alpha/beta-Hydrolases"/>
    <property type="match status" value="1"/>
</dbReference>
<dbReference type="OrthoDB" id="8444301at2"/>
<proteinExistence type="predicted"/>
<dbReference type="PANTHER" id="PTHR43798">
    <property type="entry name" value="MONOACYLGLYCEROL LIPASE"/>
    <property type="match status" value="1"/>
</dbReference>
<organism evidence="2 3">
    <name type="scientific">Arachnia propionica</name>
    <dbReference type="NCBI Taxonomy" id="1750"/>
    <lineage>
        <taxon>Bacteria</taxon>
        <taxon>Bacillati</taxon>
        <taxon>Actinomycetota</taxon>
        <taxon>Actinomycetes</taxon>
        <taxon>Propionibacteriales</taxon>
        <taxon>Propionibacteriaceae</taxon>
        <taxon>Arachnia</taxon>
    </lineage>
</organism>
<protein>
    <submittedName>
        <fullName evidence="2">Alpha/beta hydrolase</fullName>
    </submittedName>
</protein>
<sequence length="257" mass="28398">MSNDALHVHEHGSPEAPPLVLLHGITDDGSNWPDAVERWSGAWHVFGVDQRGHGFSPRFSPDQMSRMSDVLVADLIGLLEGLPGPVAAVGHSLGGRVAALAAVRRPELFSCLVLEDPAVVDRVILTPGPNTEWLEGVTAVSEHPETELARMREETPWSETELTAWAASKPRVDRWMLRRGTIDSLDVAEVFNALRVPTLVLWDADGDLRCDPGILDNDLVRFEYLDQVGHCIRRDDPELFHGLVDPWLDAHRPGART</sequence>
<dbReference type="Proteomes" id="UP000280819">
    <property type="component" value="Unassembled WGS sequence"/>
</dbReference>
<accession>A0A3P1T7I5</accession>
<name>A0A3P1T7I5_9ACTN</name>
<dbReference type="EMBL" id="RQZG01000007">
    <property type="protein sequence ID" value="RRD05145.1"/>
    <property type="molecule type" value="Genomic_DNA"/>
</dbReference>
<evidence type="ECO:0000313" key="3">
    <source>
        <dbReference type="Proteomes" id="UP000280819"/>
    </source>
</evidence>